<dbReference type="PANTHER" id="PTHR12686">
    <property type="entry name" value="3'-5' EXORIBONUCLEASE CSL4-RELATED"/>
    <property type="match status" value="1"/>
</dbReference>
<dbReference type="Gene3D" id="2.40.50.100">
    <property type="match status" value="1"/>
</dbReference>
<dbReference type="GO" id="GO:0006396">
    <property type="term" value="P:RNA processing"/>
    <property type="evidence" value="ECO:0007669"/>
    <property type="project" value="InterPro"/>
</dbReference>
<protein>
    <submittedName>
        <fullName evidence="6">Exosome complex component CSL4</fullName>
    </submittedName>
</protein>
<dbReference type="GO" id="GO:0003723">
    <property type="term" value="F:RNA binding"/>
    <property type="evidence" value="ECO:0007669"/>
    <property type="project" value="InterPro"/>
</dbReference>
<organism evidence="6 7">
    <name type="scientific">Pseudolycoriella hygida</name>
    <dbReference type="NCBI Taxonomy" id="35572"/>
    <lineage>
        <taxon>Eukaryota</taxon>
        <taxon>Metazoa</taxon>
        <taxon>Ecdysozoa</taxon>
        <taxon>Arthropoda</taxon>
        <taxon>Hexapoda</taxon>
        <taxon>Insecta</taxon>
        <taxon>Pterygota</taxon>
        <taxon>Neoptera</taxon>
        <taxon>Endopterygota</taxon>
        <taxon>Diptera</taxon>
        <taxon>Nematocera</taxon>
        <taxon>Sciaroidea</taxon>
        <taxon>Sciaridae</taxon>
        <taxon>Pseudolycoriella</taxon>
    </lineage>
</organism>
<dbReference type="SUPFAM" id="SSF50249">
    <property type="entry name" value="Nucleic acid-binding proteins"/>
    <property type="match status" value="1"/>
</dbReference>
<feature type="domain" description="Exosome complex component CSL4 C-terminal" evidence="4">
    <location>
        <begin position="103"/>
        <end position="141"/>
    </location>
</feature>
<dbReference type="OrthoDB" id="440760at2759"/>
<evidence type="ECO:0000259" key="4">
    <source>
        <dbReference type="Pfam" id="PF10447"/>
    </source>
</evidence>
<dbReference type="InterPro" id="IPR039771">
    <property type="entry name" value="Csl4"/>
</dbReference>
<dbReference type="EMBL" id="WJQU01000003">
    <property type="protein sequence ID" value="KAJ6639733.1"/>
    <property type="molecule type" value="Genomic_DNA"/>
</dbReference>
<feature type="non-terminal residue" evidence="6">
    <location>
        <position position="1"/>
    </location>
</feature>
<comment type="caution">
    <text evidence="6">The sequence shown here is derived from an EMBL/GenBank/DDBJ whole genome shotgun (WGS) entry which is preliminary data.</text>
</comment>
<dbReference type="Pfam" id="PF14382">
    <property type="entry name" value="ECR1_N"/>
    <property type="match status" value="1"/>
</dbReference>
<evidence type="ECO:0000313" key="6">
    <source>
        <dbReference type="EMBL" id="KAJ6639733.1"/>
    </source>
</evidence>
<comment type="subcellular location">
    <subcellularLocation>
        <location evidence="1">Nucleus</location>
        <location evidence="1">Nucleolus</location>
    </subcellularLocation>
</comment>
<dbReference type="GO" id="GO:0005730">
    <property type="term" value="C:nucleolus"/>
    <property type="evidence" value="ECO:0007669"/>
    <property type="project" value="UniProtKB-SubCell"/>
</dbReference>
<dbReference type="PANTHER" id="PTHR12686:SF8">
    <property type="entry name" value="EXOSOME COMPLEX COMPONENT CSL4"/>
    <property type="match status" value="1"/>
</dbReference>
<sequence length="233" mass="26475">METENSQVGEKKHLMCVPGQRLCLCDESTIPGQGTYERQGYIYSMLAGLVQIRQKDKMTILEVKSFGNQTIVPVAGDIVTAKVTVVNQRIAKCLINCVGDVTLNRTYRGLLRKEDVRSSEKDRVDMYKSFRPGDVILARVLPHTELHCYQLSTAENELGVVVAMAAESVISRVDTHFLNYRENMNSFAAFPFIQSTALFSIVNRSDYDEQLKEFLACNANRKKHHCLKYWLTQ</sequence>
<dbReference type="AlphaFoldDB" id="A0A9Q0S190"/>
<evidence type="ECO:0000256" key="3">
    <source>
        <dbReference type="ARBA" id="ARBA00022835"/>
    </source>
</evidence>
<dbReference type="GO" id="GO:0005737">
    <property type="term" value="C:cytoplasm"/>
    <property type="evidence" value="ECO:0007669"/>
    <property type="project" value="TreeGrafter"/>
</dbReference>
<dbReference type="Gene3D" id="2.40.50.140">
    <property type="entry name" value="Nucleic acid-binding proteins"/>
    <property type="match status" value="1"/>
</dbReference>
<dbReference type="Proteomes" id="UP001151699">
    <property type="component" value="Chromosome X"/>
</dbReference>
<proteinExistence type="predicted"/>
<dbReference type="Pfam" id="PF10447">
    <property type="entry name" value="EXOSC1"/>
    <property type="match status" value="1"/>
</dbReference>
<dbReference type="SUPFAM" id="SSF110324">
    <property type="entry name" value="Ribosomal L27 protein-like"/>
    <property type="match status" value="1"/>
</dbReference>
<evidence type="ECO:0000313" key="7">
    <source>
        <dbReference type="Proteomes" id="UP001151699"/>
    </source>
</evidence>
<accession>A0A9Q0S190</accession>
<keyword evidence="3" id="KW-0271">Exosome</keyword>
<evidence type="ECO:0000256" key="1">
    <source>
        <dbReference type="ARBA" id="ARBA00004604"/>
    </source>
</evidence>
<reference evidence="6" key="1">
    <citation type="submission" date="2022-07" db="EMBL/GenBank/DDBJ databases">
        <authorList>
            <person name="Trinca V."/>
            <person name="Uliana J.V.C."/>
            <person name="Torres T.T."/>
            <person name="Ward R.J."/>
            <person name="Monesi N."/>
        </authorList>
    </citation>
    <scope>NUCLEOTIDE SEQUENCE</scope>
    <source>
        <strain evidence="6">HSMRA1968</strain>
        <tissue evidence="6">Whole embryos</tissue>
    </source>
</reference>
<keyword evidence="7" id="KW-1185">Reference proteome</keyword>
<dbReference type="InterPro" id="IPR025721">
    <property type="entry name" value="Exosome_cplx_N_dom"/>
</dbReference>
<evidence type="ECO:0000256" key="2">
    <source>
        <dbReference type="ARBA" id="ARBA00022490"/>
    </source>
</evidence>
<name>A0A9Q0S190_9DIPT</name>
<evidence type="ECO:0000259" key="5">
    <source>
        <dbReference type="Pfam" id="PF14382"/>
    </source>
</evidence>
<dbReference type="InterPro" id="IPR012340">
    <property type="entry name" value="NA-bd_OB-fold"/>
</dbReference>
<feature type="domain" description="Exosome complex component N-terminal" evidence="5">
    <location>
        <begin position="15"/>
        <end position="52"/>
    </location>
</feature>
<keyword evidence="2" id="KW-0963">Cytoplasm</keyword>
<dbReference type="InterPro" id="IPR019495">
    <property type="entry name" value="EXOSC1_C"/>
</dbReference>
<dbReference type="GO" id="GO:0000176">
    <property type="term" value="C:nuclear exosome (RNase complex)"/>
    <property type="evidence" value="ECO:0007669"/>
    <property type="project" value="TreeGrafter"/>
</dbReference>
<gene>
    <name evidence="6" type="primary">EXOSC1</name>
    <name evidence="6" type="ORF">Bhyg_12480</name>
</gene>
<dbReference type="CDD" id="cd05791">
    <property type="entry name" value="S1_CSL4"/>
    <property type="match status" value="1"/>
</dbReference>